<sequence length="529" mass="59721">MQNSTPSPPPQTPSPFLSSTPTTTSSAAIPILSIKDPKALLSIIIVFSIFALLLFLSSSSSSSSFSSSAASRHYRPDPFLFPNQQAHRIIYHDNNSSDPTPPSIAYLLSGSKGDLGRILRLLHAAYHPRNQYLLHLDRSASDSEREKLALRVQSLPIFRAAQNVHVIGNADFVYPTGSSAISFTLHGASILLRLSPNWDWFISLSVRDYPLITQDDLLHIMSFLPKDLNFVNHSSYIGWRESRRLRPIIVDPGLYLSEKTDMFYATQKRVLPNAYRLFTVTNLVCVPKKRKSSIFRGLEGAWKHIRTLEWKWKRDVTPVSLEMARSLVQERVDPYHSSFWRTETMEKVIRASYCSRDACSSFTILSRNFIEFCVVGIENLPRTLLMYFSNTPSALSNYFPTILCNSQQFNKTIINHNLVYANSDTPPREKPQPISSTGYDAMIQHGAAFATGLQLDDPILDRVDREILKRRRGKVVPGGWCLGGFANDTCSVWGDADILRPSPRARILERLLVRLLSNGTFLSHQCIDE</sequence>
<accession>A0A498IA99</accession>
<dbReference type="PANTHER" id="PTHR45719">
    <property type="entry name" value="GLYCOSYLTRANSFERASE"/>
    <property type="match status" value="1"/>
</dbReference>
<dbReference type="Pfam" id="PF02485">
    <property type="entry name" value="Branch"/>
    <property type="match status" value="2"/>
</dbReference>
<evidence type="ECO:0000256" key="1">
    <source>
        <dbReference type="ARBA" id="ARBA00004606"/>
    </source>
</evidence>
<proteinExistence type="predicted"/>
<evidence type="ECO:0000256" key="2">
    <source>
        <dbReference type="ARBA" id="ARBA00022676"/>
    </source>
</evidence>
<dbReference type="InterPro" id="IPR003406">
    <property type="entry name" value="Glyco_trans_14"/>
</dbReference>
<evidence type="ECO:0000256" key="5">
    <source>
        <dbReference type="ARBA" id="ARBA00023180"/>
    </source>
</evidence>
<feature type="compositionally biased region" description="Pro residues" evidence="6">
    <location>
        <begin position="1"/>
        <end position="13"/>
    </location>
</feature>
<keyword evidence="5" id="KW-0325">Glycoprotein</keyword>
<keyword evidence="2" id="KW-0328">Glycosyltransferase</keyword>
<dbReference type="PANTHER" id="PTHR45719:SF10">
    <property type="entry name" value="CORE-2_I-BRANCHING BETA-1,6-N-ACETYLGLUCOSAMINYLTRANSFERASE FAMILY PROTEIN"/>
    <property type="match status" value="1"/>
</dbReference>
<name>A0A498IA99_MALDO</name>
<evidence type="ECO:0000256" key="4">
    <source>
        <dbReference type="ARBA" id="ARBA00023136"/>
    </source>
</evidence>
<keyword evidence="4 7" id="KW-0472">Membrane</keyword>
<evidence type="ECO:0000313" key="9">
    <source>
        <dbReference type="Proteomes" id="UP000290289"/>
    </source>
</evidence>
<reference evidence="8 9" key="1">
    <citation type="submission" date="2018-10" db="EMBL/GenBank/DDBJ databases">
        <title>A high-quality apple genome assembly.</title>
        <authorList>
            <person name="Hu J."/>
        </authorList>
    </citation>
    <scope>NUCLEOTIDE SEQUENCE [LARGE SCALE GENOMIC DNA]</scope>
    <source>
        <strain evidence="9">cv. HFTH1</strain>
        <tissue evidence="8">Young leaf</tissue>
    </source>
</reference>
<evidence type="ECO:0000256" key="6">
    <source>
        <dbReference type="SAM" id="MobiDB-lite"/>
    </source>
</evidence>
<dbReference type="AlphaFoldDB" id="A0A498IA99"/>
<comment type="caution">
    <text evidence="8">The sequence shown here is derived from an EMBL/GenBank/DDBJ whole genome shotgun (WGS) entry which is preliminary data.</text>
</comment>
<dbReference type="GO" id="GO:0015020">
    <property type="term" value="F:glucuronosyltransferase activity"/>
    <property type="evidence" value="ECO:0007669"/>
    <property type="project" value="InterPro"/>
</dbReference>
<comment type="subcellular location">
    <subcellularLocation>
        <location evidence="1">Membrane</location>
        <topology evidence="1">Single-pass type II membrane protein</topology>
    </subcellularLocation>
</comment>
<dbReference type="InterPro" id="IPR044610">
    <property type="entry name" value="GLCAT14A/B/C"/>
</dbReference>
<keyword evidence="3" id="KW-0808">Transferase</keyword>
<keyword evidence="7" id="KW-0812">Transmembrane</keyword>
<gene>
    <name evidence="8" type="ORF">DVH24_001989</name>
</gene>
<evidence type="ECO:0000256" key="3">
    <source>
        <dbReference type="ARBA" id="ARBA00022679"/>
    </source>
</evidence>
<keyword evidence="7" id="KW-1133">Transmembrane helix</keyword>
<organism evidence="8 9">
    <name type="scientific">Malus domestica</name>
    <name type="common">Apple</name>
    <name type="synonym">Pyrus malus</name>
    <dbReference type="NCBI Taxonomy" id="3750"/>
    <lineage>
        <taxon>Eukaryota</taxon>
        <taxon>Viridiplantae</taxon>
        <taxon>Streptophyta</taxon>
        <taxon>Embryophyta</taxon>
        <taxon>Tracheophyta</taxon>
        <taxon>Spermatophyta</taxon>
        <taxon>Magnoliopsida</taxon>
        <taxon>eudicotyledons</taxon>
        <taxon>Gunneridae</taxon>
        <taxon>Pentapetalae</taxon>
        <taxon>rosids</taxon>
        <taxon>fabids</taxon>
        <taxon>Rosales</taxon>
        <taxon>Rosaceae</taxon>
        <taxon>Amygdaloideae</taxon>
        <taxon>Maleae</taxon>
        <taxon>Malus</taxon>
    </lineage>
</organism>
<protein>
    <submittedName>
        <fullName evidence="8">Uncharacterized protein</fullName>
    </submittedName>
</protein>
<dbReference type="Proteomes" id="UP000290289">
    <property type="component" value="Chromosome 13"/>
</dbReference>
<dbReference type="EMBL" id="RDQH01000339">
    <property type="protein sequence ID" value="RXH78471.1"/>
    <property type="molecule type" value="Genomic_DNA"/>
</dbReference>
<evidence type="ECO:0000313" key="8">
    <source>
        <dbReference type="EMBL" id="RXH78471.1"/>
    </source>
</evidence>
<feature type="transmembrane region" description="Helical" evidence="7">
    <location>
        <begin position="39"/>
        <end position="57"/>
    </location>
</feature>
<dbReference type="GO" id="GO:0016020">
    <property type="term" value="C:membrane"/>
    <property type="evidence" value="ECO:0007669"/>
    <property type="project" value="UniProtKB-SubCell"/>
</dbReference>
<keyword evidence="9" id="KW-1185">Reference proteome</keyword>
<evidence type="ECO:0000256" key="7">
    <source>
        <dbReference type="SAM" id="Phobius"/>
    </source>
</evidence>
<feature type="region of interest" description="Disordered" evidence="6">
    <location>
        <begin position="1"/>
        <end position="21"/>
    </location>
</feature>